<keyword evidence="3 8" id="KW-0347">Helicase</keyword>
<dbReference type="InterPro" id="IPR014014">
    <property type="entry name" value="RNA_helicase_DEAD_Q_motif"/>
</dbReference>
<dbReference type="AlphaFoldDB" id="A0AAD7Q3S4"/>
<feature type="short sequence motif" description="Q motif" evidence="6">
    <location>
        <begin position="114"/>
        <end position="142"/>
    </location>
</feature>
<protein>
    <submittedName>
        <fullName evidence="8">DEAD-box ATP-dependent RNA helicase</fullName>
    </submittedName>
</protein>
<comment type="caution">
    <text evidence="8">The sequence shown here is derived from an EMBL/GenBank/DDBJ whole genome shotgun (WGS) entry which is preliminary data.</text>
</comment>
<proteinExistence type="predicted"/>
<dbReference type="PROSITE" id="PS51195">
    <property type="entry name" value="Q_MOTIF"/>
    <property type="match status" value="1"/>
</dbReference>
<evidence type="ECO:0000313" key="9">
    <source>
        <dbReference type="Proteomes" id="UP001163823"/>
    </source>
</evidence>
<keyword evidence="2" id="KW-0378">Hydrolase</keyword>
<keyword evidence="1" id="KW-0547">Nucleotide-binding</keyword>
<sequence length="158" mass="18219">MNTLYQNPHEAQLLFGRGFCAGMDRREQKKLAAKNEKEMREEICNNSGVEEKPEEAAAQHLKEAAANLYDTFDMRIDRHWSDKKLEEMTERDWRIFRENFNISYNGSKIPRPIRSWSESKLSKEIMMAVAKAGYQTPSPIQMAAIPLGLQQRDVIGVA</sequence>
<name>A0AAD7Q3S4_QUISA</name>
<dbReference type="InterPro" id="IPR027417">
    <property type="entry name" value="P-loop_NTPase"/>
</dbReference>
<evidence type="ECO:0000256" key="5">
    <source>
        <dbReference type="ARBA" id="ARBA00047984"/>
    </source>
</evidence>
<keyword evidence="9" id="KW-1185">Reference proteome</keyword>
<organism evidence="8 9">
    <name type="scientific">Quillaja saponaria</name>
    <name type="common">Soap bark tree</name>
    <dbReference type="NCBI Taxonomy" id="32244"/>
    <lineage>
        <taxon>Eukaryota</taxon>
        <taxon>Viridiplantae</taxon>
        <taxon>Streptophyta</taxon>
        <taxon>Embryophyta</taxon>
        <taxon>Tracheophyta</taxon>
        <taxon>Spermatophyta</taxon>
        <taxon>Magnoliopsida</taxon>
        <taxon>eudicotyledons</taxon>
        <taxon>Gunneridae</taxon>
        <taxon>Pentapetalae</taxon>
        <taxon>rosids</taxon>
        <taxon>fabids</taxon>
        <taxon>Fabales</taxon>
        <taxon>Quillajaceae</taxon>
        <taxon>Quillaja</taxon>
    </lineage>
</organism>
<dbReference type="Gene3D" id="3.40.50.300">
    <property type="entry name" value="P-loop containing nucleotide triphosphate hydrolases"/>
    <property type="match status" value="1"/>
</dbReference>
<evidence type="ECO:0000256" key="6">
    <source>
        <dbReference type="PROSITE-ProRule" id="PRU00552"/>
    </source>
</evidence>
<dbReference type="GO" id="GO:0016787">
    <property type="term" value="F:hydrolase activity"/>
    <property type="evidence" value="ECO:0007669"/>
    <property type="project" value="UniProtKB-KW"/>
</dbReference>
<dbReference type="KEGG" id="qsa:O6P43_004442"/>
<evidence type="ECO:0000256" key="2">
    <source>
        <dbReference type="ARBA" id="ARBA00022801"/>
    </source>
</evidence>
<evidence type="ECO:0000313" key="8">
    <source>
        <dbReference type="EMBL" id="KAJ7974358.1"/>
    </source>
</evidence>
<dbReference type="InterPro" id="IPR057479">
    <property type="entry name" value="PRP28/DDX23-like_helical"/>
</dbReference>
<keyword evidence="4" id="KW-0067">ATP-binding</keyword>
<dbReference type="GO" id="GO:0005524">
    <property type="term" value="F:ATP binding"/>
    <property type="evidence" value="ECO:0007669"/>
    <property type="project" value="UniProtKB-KW"/>
</dbReference>
<evidence type="ECO:0000256" key="3">
    <source>
        <dbReference type="ARBA" id="ARBA00022806"/>
    </source>
</evidence>
<gene>
    <name evidence="8" type="ORF">O6P43_004442</name>
</gene>
<dbReference type="Pfam" id="PF25430">
    <property type="entry name" value="DDX23"/>
    <property type="match status" value="1"/>
</dbReference>
<comment type="catalytic activity">
    <reaction evidence="5">
        <text>ATP + H2O = ADP + phosphate + H(+)</text>
        <dbReference type="Rhea" id="RHEA:13065"/>
        <dbReference type="ChEBI" id="CHEBI:15377"/>
        <dbReference type="ChEBI" id="CHEBI:15378"/>
        <dbReference type="ChEBI" id="CHEBI:30616"/>
        <dbReference type="ChEBI" id="CHEBI:43474"/>
        <dbReference type="ChEBI" id="CHEBI:456216"/>
        <dbReference type="EC" id="3.6.4.13"/>
    </reaction>
</comment>
<accession>A0AAD7Q3S4</accession>
<dbReference type="GO" id="GO:0003724">
    <property type="term" value="F:RNA helicase activity"/>
    <property type="evidence" value="ECO:0007669"/>
    <property type="project" value="UniProtKB-EC"/>
</dbReference>
<feature type="domain" description="DEAD-box RNA helicase Q" evidence="7">
    <location>
        <begin position="114"/>
        <end position="142"/>
    </location>
</feature>
<evidence type="ECO:0000256" key="4">
    <source>
        <dbReference type="ARBA" id="ARBA00022840"/>
    </source>
</evidence>
<reference evidence="8" key="1">
    <citation type="journal article" date="2023" name="Science">
        <title>Elucidation of the pathway for biosynthesis of saponin adjuvants from the soapbark tree.</title>
        <authorList>
            <person name="Reed J."/>
            <person name="Orme A."/>
            <person name="El-Demerdash A."/>
            <person name="Owen C."/>
            <person name="Martin L.B.B."/>
            <person name="Misra R.C."/>
            <person name="Kikuchi S."/>
            <person name="Rejzek M."/>
            <person name="Martin A.C."/>
            <person name="Harkess A."/>
            <person name="Leebens-Mack J."/>
            <person name="Louveau T."/>
            <person name="Stephenson M.J."/>
            <person name="Osbourn A."/>
        </authorList>
    </citation>
    <scope>NUCLEOTIDE SEQUENCE</scope>
    <source>
        <strain evidence="8">S10</strain>
    </source>
</reference>
<evidence type="ECO:0000256" key="1">
    <source>
        <dbReference type="ARBA" id="ARBA00022741"/>
    </source>
</evidence>
<dbReference type="SUPFAM" id="SSF52540">
    <property type="entry name" value="P-loop containing nucleoside triphosphate hydrolases"/>
    <property type="match status" value="1"/>
</dbReference>
<dbReference type="Proteomes" id="UP001163823">
    <property type="component" value="Chromosome 3"/>
</dbReference>
<evidence type="ECO:0000259" key="7">
    <source>
        <dbReference type="PROSITE" id="PS51195"/>
    </source>
</evidence>
<dbReference type="EMBL" id="JARAOO010000003">
    <property type="protein sequence ID" value="KAJ7974358.1"/>
    <property type="molecule type" value="Genomic_DNA"/>
</dbReference>